<gene>
    <name evidence="1" type="ORF">OEG84_01825</name>
</gene>
<evidence type="ECO:0000313" key="1">
    <source>
        <dbReference type="EMBL" id="MCY0146488.1"/>
    </source>
</evidence>
<dbReference type="Proteomes" id="UP001073227">
    <property type="component" value="Unassembled WGS sequence"/>
</dbReference>
<evidence type="ECO:0008006" key="3">
    <source>
        <dbReference type="Google" id="ProtNLM"/>
    </source>
</evidence>
<evidence type="ECO:0000313" key="2">
    <source>
        <dbReference type="Proteomes" id="UP001073227"/>
    </source>
</evidence>
<proteinExistence type="predicted"/>
<name>A0ABT3Z3Z5_9HYPH</name>
<dbReference type="RefSeq" id="WP_267652155.1">
    <property type="nucleotide sequence ID" value="NZ_JAOVZR010000001.1"/>
</dbReference>
<sequence length="131" mass="15228">MTGLFVFRQGVPHAPHTAPDFLREDAHAMLKKRNRNPAQWSRQTVPHGSMTPTAKVDQQIQWQWRVITLSTVKTNASAANRIWGPVSDRRRFGVSPLTFRQYQTLVKRQEWRAWVSTDGDPKQKLLIIIRK</sequence>
<reference evidence="1" key="1">
    <citation type="submission" date="2022-10" db="EMBL/GenBank/DDBJ databases">
        <title>Hoeflea sp. G2-23, isolated from marine algae.</title>
        <authorList>
            <person name="Kristyanto S."/>
            <person name="Kim J.M."/>
            <person name="Jeon C.O."/>
        </authorList>
    </citation>
    <scope>NUCLEOTIDE SEQUENCE</scope>
    <source>
        <strain evidence="1">G2-23</strain>
    </source>
</reference>
<organism evidence="1 2">
    <name type="scientific">Hoeflea algicola</name>
    <dbReference type="NCBI Taxonomy" id="2983763"/>
    <lineage>
        <taxon>Bacteria</taxon>
        <taxon>Pseudomonadati</taxon>
        <taxon>Pseudomonadota</taxon>
        <taxon>Alphaproteobacteria</taxon>
        <taxon>Hyphomicrobiales</taxon>
        <taxon>Rhizobiaceae</taxon>
        <taxon>Hoeflea</taxon>
    </lineage>
</organism>
<comment type="caution">
    <text evidence="1">The sequence shown here is derived from an EMBL/GenBank/DDBJ whole genome shotgun (WGS) entry which is preliminary data.</text>
</comment>
<dbReference type="EMBL" id="JAOVZR010000001">
    <property type="protein sequence ID" value="MCY0146488.1"/>
    <property type="molecule type" value="Genomic_DNA"/>
</dbReference>
<protein>
    <recommendedName>
        <fullName evidence="3">Integrase</fullName>
    </recommendedName>
</protein>
<keyword evidence="2" id="KW-1185">Reference proteome</keyword>
<accession>A0ABT3Z3Z5</accession>